<comment type="caution">
    <text evidence="6">The sequence shown here is derived from an EMBL/GenBank/DDBJ whole genome shotgun (WGS) entry which is preliminary data.</text>
</comment>
<dbReference type="SUPFAM" id="SSF53720">
    <property type="entry name" value="ALDH-like"/>
    <property type="match status" value="1"/>
</dbReference>
<name>A0A4U1INQ9_9BACT</name>
<feature type="domain" description="Aldehyde dehydrogenase" evidence="5">
    <location>
        <begin position="6"/>
        <end position="455"/>
    </location>
</feature>
<dbReference type="EMBL" id="SSMQ01000095">
    <property type="protein sequence ID" value="TKC95746.1"/>
    <property type="molecule type" value="Genomic_DNA"/>
</dbReference>
<dbReference type="AlphaFoldDB" id="A0A4U1INQ9"/>
<dbReference type="Proteomes" id="UP000309215">
    <property type="component" value="Unassembled WGS sequence"/>
</dbReference>
<evidence type="ECO:0000256" key="1">
    <source>
        <dbReference type="ARBA" id="ARBA00009986"/>
    </source>
</evidence>
<evidence type="ECO:0000256" key="2">
    <source>
        <dbReference type="ARBA" id="ARBA00023002"/>
    </source>
</evidence>
<accession>A0A4U1INQ9</accession>
<dbReference type="InterPro" id="IPR016162">
    <property type="entry name" value="Ald_DH_N"/>
</dbReference>
<evidence type="ECO:0000256" key="4">
    <source>
        <dbReference type="RuleBase" id="RU003345"/>
    </source>
</evidence>
<sequence>MLELVVDNPYTLDVAVRRPLAEAGEVDQALEAARAAARAFAGAPVKDRVALCLAAIARMEERAEAIAADITAMMGKPLRQARGEVGGMAKRARYMASIAEASLADTVLPPQEGFERRITRAPLGVVFNLPAWNYPLLTAVNVVIPAVLAGNAVVLKHSPRSPLCGEHFADALRDAGAPAGLVQALHCDHEMAGRIVADPRVDHVAFTGSVAGGHKVYAAAAAARFVDVGLELGGKDAAYVAADADLDKAIENIVDGACYNAGQSCCAVERAYVHRSLYDKFVEGCLALMKSYRLGDPTAAETTMGPIAQPHHPAFIQAQIDRAVAAGARVLLGGKRTQVDGRGRFFEPTLLVNVDPRMDVMRIETFGPVLPITPVDSDEEAVALANDSDLGLTASIWTRDRARTEHLAKQLDVGTVYMNQCDTLDPALPWTGVKDSGKGSSLSALGFLHLTRPKALNFKL</sequence>
<proteinExistence type="inferred from homology"/>
<dbReference type="InterPro" id="IPR016163">
    <property type="entry name" value="Ald_DH_C"/>
</dbReference>
<evidence type="ECO:0000256" key="3">
    <source>
        <dbReference type="PROSITE-ProRule" id="PRU10007"/>
    </source>
</evidence>
<dbReference type="RefSeq" id="WP_136935662.1">
    <property type="nucleotide sequence ID" value="NZ_SSMQ01000095.1"/>
</dbReference>
<keyword evidence="2 4" id="KW-0560">Oxidoreductase</keyword>
<evidence type="ECO:0000259" key="5">
    <source>
        <dbReference type="Pfam" id="PF00171"/>
    </source>
</evidence>
<dbReference type="InterPro" id="IPR015590">
    <property type="entry name" value="Aldehyde_DH_dom"/>
</dbReference>
<feature type="active site" evidence="3">
    <location>
        <position position="231"/>
    </location>
</feature>
<dbReference type="PANTHER" id="PTHR11699">
    <property type="entry name" value="ALDEHYDE DEHYDROGENASE-RELATED"/>
    <property type="match status" value="1"/>
</dbReference>
<keyword evidence="7" id="KW-1185">Reference proteome</keyword>
<evidence type="ECO:0000313" key="7">
    <source>
        <dbReference type="Proteomes" id="UP000309215"/>
    </source>
</evidence>
<protein>
    <submittedName>
        <fullName evidence="6">Aldehyde dehydrogenase family protein</fullName>
    </submittedName>
</protein>
<dbReference type="PROSITE" id="PS00687">
    <property type="entry name" value="ALDEHYDE_DEHYDR_GLU"/>
    <property type="match status" value="1"/>
</dbReference>
<dbReference type="Pfam" id="PF00171">
    <property type="entry name" value="Aldedh"/>
    <property type="match status" value="1"/>
</dbReference>
<dbReference type="GO" id="GO:0016620">
    <property type="term" value="F:oxidoreductase activity, acting on the aldehyde or oxo group of donors, NAD or NADP as acceptor"/>
    <property type="evidence" value="ECO:0007669"/>
    <property type="project" value="InterPro"/>
</dbReference>
<dbReference type="OrthoDB" id="9762436at2"/>
<dbReference type="InterPro" id="IPR029510">
    <property type="entry name" value="Ald_DH_CS_GLU"/>
</dbReference>
<gene>
    <name evidence="6" type="ORF">E8A74_46685</name>
</gene>
<organism evidence="6 7">
    <name type="scientific">Polyangium fumosum</name>
    <dbReference type="NCBI Taxonomy" id="889272"/>
    <lineage>
        <taxon>Bacteria</taxon>
        <taxon>Pseudomonadati</taxon>
        <taxon>Myxococcota</taxon>
        <taxon>Polyangia</taxon>
        <taxon>Polyangiales</taxon>
        <taxon>Polyangiaceae</taxon>
        <taxon>Polyangium</taxon>
    </lineage>
</organism>
<dbReference type="InterPro" id="IPR016161">
    <property type="entry name" value="Ald_DH/histidinol_DH"/>
</dbReference>
<comment type="similarity">
    <text evidence="1 4">Belongs to the aldehyde dehydrogenase family.</text>
</comment>
<dbReference type="CDD" id="cd07102">
    <property type="entry name" value="ALDH_EDX86601"/>
    <property type="match status" value="1"/>
</dbReference>
<dbReference type="FunFam" id="3.40.309.10:FF:000009">
    <property type="entry name" value="Aldehyde dehydrogenase A"/>
    <property type="match status" value="1"/>
</dbReference>
<dbReference type="Gene3D" id="3.40.605.10">
    <property type="entry name" value="Aldehyde Dehydrogenase, Chain A, domain 1"/>
    <property type="match status" value="1"/>
</dbReference>
<reference evidence="6 7" key="1">
    <citation type="submission" date="2019-04" db="EMBL/GenBank/DDBJ databases">
        <authorList>
            <person name="Li Y."/>
            <person name="Wang J."/>
        </authorList>
    </citation>
    <scope>NUCLEOTIDE SEQUENCE [LARGE SCALE GENOMIC DNA]</scope>
    <source>
        <strain evidence="6 7">DSM 14668</strain>
    </source>
</reference>
<dbReference type="Gene3D" id="3.40.309.10">
    <property type="entry name" value="Aldehyde Dehydrogenase, Chain A, domain 2"/>
    <property type="match status" value="1"/>
</dbReference>
<evidence type="ECO:0000313" key="6">
    <source>
        <dbReference type="EMBL" id="TKC95746.1"/>
    </source>
</evidence>